<evidence type="ECO:0000313" key="2">
    <source>
        <dbReference type="Proteomes" id="UP000321124"/>
    </source>
</evidence>
<dbReference type="Proteomes" id="UP000321124">
    <property type="component" value="Chromosome"/>
</dbReference>
<dbReference type="KEGG" id="sdeo:D0436_17360"/>
<evidence type="ECO:0000313" key="1">
    <source>
        <dbReference type="EMBL" id="QDZ92078.1"/>
    </source>
</evidence>
<dbReference type="RefSeq" id="WP_208659821.1">
    <property type="nucleotide sequence ID" value="NZ_CP031775.2"/>
</dbReference>
<dbReference type="AlphaFoldDB" id="A0A5B8R1J7"/>
<name>A0A5B8R1J7_9GAMM</name>
<proteinExistence type="predicted"/>
<sequence>MSRQGWLIVLLWFMGDPVLIRHKATLDISVGLWLGKELEITTVGVNLLVDMDYFSVSNRKFSSVSNICRLCCTA</sequence>
<protein>
    <submittedName>
        <fullName evidence="1">Uncharacterized protein</fullName>
    </submittedName>
</protein>
<organism evidence="1 2">
    <name type="scientific">Shewanella decolorationis</name>
    <dbReference type="NCBI Taxonomy" id="256839"/>
    <lineage>
        <taxon>Bacteria</taxon>
        <taxon>Pseudomonadati</taxon>
        <taxon>Pseudomonadota</taxon>
        <taxon>Gammaproteobacteria</taxon>
        <taxon>Alteromonadales</taxon>
        <taxon>Shewanellaceae</taxon>
        <taxon>Shewanella</taxon>
    </lineage>
</organism>
<accession>A0A5B8R1J7</accession>
<gene>
    <name evidence="1" type="ORF">D0436_17360</name>
</gene>
<dbReference type="EMBL" id="CP031775">
    <property type="protein sequence ID" value="QDZ92078.1"/>
    <property type="molecule type" value="Genomic_DNA"/>
</dbReference>
<reference evidence="1 2" key="1">
    <citation type="journal article" date="2019" name="Ecotoxicol. Environ. Saf.">
        <title>Microbial characterization of heavy metal resistant bacterial strains isolated from an electroplating wastewater treatment plant.</title>
        <authorList>
            <person name="Cai X."/>
            <person name="Zheng X."/>
            <person name="Zhang D."/>
            <person name="Iqbal W."/>
            <person name="Liu C."/>
            <person name="Yang B."/>
            <person name="Zhao X."/>
            <person name="Lu X."/>
            <person name="Mao Y."/>
        </authorList>
    </citation>
    <scope>NUCLEOTIDE SEQUENCE [LARGE SCALE GENOMIC DNA]</scope>
    <source>
        <strain evidence="1 2">Ni1-3</strain>
    </source>
</reference>